<feature type="compositionally biased region" description="Low complexity" evidence="1">
    <location>
        <begin position="169"/>
        <end position="178"/>
    </location>
</feature>
<proteinExistence type="predicted"/>
<feature type="compositionally biased region" description="Polar residues" evidence="1">
    <location>
        <begin position="152"/>
        <end position="168"/>
    </location>
</feature>
<reference evidence="2" key="1">
    <citation type="journal article" date="2019" name="Plant J.">
        <title>Chlorella vulgaris genome assembly and annotation reveals the molecular basis for metabolic acclimation to high light conditions.</title>
        <authorList>
            <person name="Cecchin M."/>
            <person name="Marcolungo L."/>
            <person name="Rossato M."/>
            <person name="Girolomoni L."/>
            <person name="Cosentino E."/>
            <person name="Cuine S."/>
            <person name="Li-Beisson Y."/>
            <person name="Delledonne M."/>
            <person name="Ballottari M."/>
        </authorList>
    </citation>
    <scope>NUCLEOTIDE SEQUENCE</scope>
    <source>
        <strain evidence="2">211/11P</strain>
    </source>
</reference>
<feature type="region of interest" description="Disordered" evidence="1">
    <location>
        <begin position="152"/>
        <end position="178"/>
    </location>
</feature>
<dbReference type="EMBL" id="SIDB01000008">
    <property type="protein sequence ID" value="KAI3429831.1"/>
    <property type="molecule type" value="Genomic_DNA"/>
</dbReference>
<reference evidence="2" key="2">
    <citation type="submission" date="2020-11" db="EMBL/GenBank/DDBJ databases">
        <authorList>
            <person name="Cecchin M."/>
            <person name="Marcolungo L."/>
            <person name="Rossato M."/>
            <person name="Girolomoni L."/>
            <person name="Cosentino E."/>
            <person name="Cuine S."/>
            <person name="Li-Beisson Y."/>
            <person name="Delledonne M."/>
            <person name="Ballottari M."/>
        </authorList>
    </citation>
    <scope>NUCLEOTIDE SEQUENCE</scope>
    <source>
        <strain evidence="2">211/11P</strain>
        <tissue evidence="2">Whole cell</tissue>
    </source>
</reference>
<comment type="caution">
    <text evidence="2">The sequence shown here is derived from an EMBL/GenBank/DDBJ whole genome shotgun (WGS) entry which is preliminary data.</text>
</comment>
<name>A0A9D4YWD8_CHLVU</name>
<keyword evidence="3" id="KW-1185">Reference proteome</keyword>
<evidence type="ECO:0000313" key="3">
    <source>
        <dbReference type="Proteomes" id="UP001055712"/>
    </source>
</evidence>
<evidence type="ECO:0000256" key="1">
    <source>
        <dbReference type="SAM" id="MobiDB-lite"/>
    </source>
</evidence>
<dbReference type="Proteomes" id="UP001055712">
    <property type="component" value="Unassembled WGS sequence"/>
</dbReference>
<dbReference type="OrthoDB" id="531380at2759"/>
<accession>A0A9D4YWD8</accession>
<protein>
    <submittedName>
        <fullName evidence="2">Uncharacterized protein</fullName>
    </submittedName>
</protein>
<gene>
    <name evidence="2" type="ORF">D9Q98_010144</name>
</gene>
<organism evidence="2 3">
    <name type="scientific">Chlorella vulgaris</name>
    <name type="common">Green alga</name>
    <dbReference type="NCBI Taxonomy" id="3077"/>
    <lineage>
        <taxon>Eukaryota</taxon>
        <taxon>Viridiplantae</taxon>
        <taxon>Chlorophyta</taxon>
        <taxon>core chlorophytes</taxon>
        <taxon>Trebouxiophyceae</taxon>
        <taxon>Chlorellales</taxon>
        <taxon>Chlorellaceae</taxon>
        <taxon>Chlorella clade</taxon>
        <taxon>Chlorella</taxon>
    </lineage>
</organism>
<feature type="region of interest" description="Disordered" evidence="1">
    <location>
        <begin position="1"/>
        <end position="45"/>
    </location>
</feature>
<sequence>MQSVAPRLAAARGAGRPLANPPSASRKGNMAPWSAVQGPSASGPGDRLLPLIRSPLDLLVLPGRVALGTLQSLPEIIERLPADVERLQMLAQDPRSMDVKQAEVLTEIEDRVVSYLQKGTDTEAGVLDTVAAAIPEPLRDVLPEQIKDVLNRNNSTSSSVNGGFQSDWGSSGAAAAASNGAGSAAQPLATWTISSDDESLTAFDEQRMRAEPPSLSTLTPAAITATQTAAEVVEVNAAVAAVRMQLSELQGNIDPSRDNMIRLNLREAEDLLGRRLDQMSPAHRSVSDASVQAAIREAEALLSEVRALRP</sequence>
<evidence type="ECO:0000313" key="2">
    <source>
        <dbReference type="EMBL" id="KAI3429831.1"/>
    </source>
</evidence>
<feature type="compositionally biased region" description="Low complexity" evidence="1">
    <location>
        <begin position="1"/>
        <end position="18"/>
    </location>
</feature>
<dbReference type="AlphaFoldDB" id="A0A9D4YWD8"/>